<sequence length="151" mass="17413">MGGYHTNYPQATMETAKRIASLAASNERAIIARAMQSYHERTCIRFVRRTNEEDYLIIGKYGGSVLLNKLSIEVSAFLRCFSDVGRSGGRQMLSLDDGCVIYRTVIHELMHSVGFWHEHERPDRDSYVEIIWRNIRQGQYTEAYTPMGLME</sequence>
<evidence type="ECO:0000256" key="3">
    <source>
        <dbReference type="RuleBase" id="RU361183"/>
    </source>
</evidence>
<evidence type="ECO:0000313" key="5">
    <source>
        <dbReference type="EMBL" id="KFD67682.1"/>
    </source>
</evidence>
<feature type="binding site" evidence="2">
    <location>
        <position position="111"/>
    </location>
    <ligand>
        <name>Zn(2+)</name>
        <dbReference type="ChEBI" id="CHEBI:29105"/>
        <note>catalytic</note>
    </ligand>
</feature>
<reference evidence="5" key="1">
    <citation type="journal article" date="2014" name="Nat. Genet.">
        <title>Genome and transcriptome of the porcine whipworm Trichuris suis.</title>
        <authorList>
            <person name="Jex A.R."/>
            <person name="Nejsum P."/>
            <person name="Schwarz E.M."/>
            <person name="Hu L."/>
            <person name="Young N.D."/>
            <person name="Hall R.S."/>
            <person name="Korhonen P.K."/>
            <person name="Liao S."/>
            <person name="Thamsborg S."/>
            <person name="Xia J."/>
            <person name="Xu P."/>
            <person name="Wang S."/>
            <person name="Scheerlinck J.P."/>
            <person name="Hofmann A."/>
            <person name="Sternberg P.W."/>
            <person name="Wang J."/>
            <person name="Gasser R.B."/>
        </authorList>
    </citation>
    <scope>NUCLEOTIDE SEQUENCE [LARGE SCALE GENOMIC DNA]</scope>
    <source>
        <strain evidence="5">DCEP-RM93F</strain>
    </source>
</reference>
<keyword evidence="1" id="KW-1015">Disulfide bond</keyword>
<dbReference type="EC" id="3.4.24.-" evidence="3"/>
<dbReference type="InterPro" id="IPR001506">
    <property type="entry name" value="Peptidase_M12A"/>
</dbReference>
<keyword evidence="2 3" id="KW-0482">Metalloprotease</keyword>
<dbReference type="GO" id="GO:0006508">
    <property type="term" value="P:proteolysis"/>
    <property type="evidence" value="ECO:0007669"/>
    <property type="project" value="UniProtKB-KW"/>
</dbReference>
<keyword evidence="2 3" id="KW-0645">Protease</keyword>
<dbReference type="Proteomes" id="UP000030758">
    <property type="component" value="Unassembled WGS sequence"/>
</dbReference>
<dbReference type="PROSITE" id="PS51864">
    <property type="entry name" value="ASTACIN"/>
    <property type="match status" value="1"/>
</dbReference>
<comment type="caution">
    <text evidence="2">Lacks conserved residue(s) required for the propagation of feature annotation.</text>
</comment>
<name>A0A085NDY6_9BILA</name>
<feature type="binding site" evidence="2">
    <location>
        <position position="107"/>
    </location>
    <ligand>
        <name>Zn(2+)</name>
        <dbReference type="ChEBI" id="CHEBI:29105"/>
        <note>catalytic</note>
    </ligand>
</feature>
<dbReference type="AlphaFoldDB" id="A0A085NDY6"/>
<dbReference type="PRINTS" id="PR00480">
    <property type="entry name" value="ASTACIN"/>
</dbReference>
<dbReference type="Pfam" id="PF01400">
    <property type="entry name" value="Astacin"/>
    <property type="match status" value="1"/>
</dbReference>
<keyword evidence="2 3" id="KW-0862">Zinc</keyword>
<dbReference type="EMBL" id="KL367512">
    <property type="protein sequence ID" value="KFD67682.1"/>
    <property type="molecule type" value="Genomic_DNA"/>
</dbReference>
<feature type="active site" evidence="2">
    <location>
        <position position="108"/>
    </location>
</feature>
<accession>A0A085NDY6</accession>
<dbReference type="InterPro" id="IPR006026">
    <property type="entry name" value="Peptidase_Metallo"/>
</dbReference>
<dbReference type="Gene3D" id="3.40.390.10">
    <property type="entry name" value="Collagenase (Catalytic Domain)"/>
    <property type="match status" value="1"/>
</dbReference>
<comment type="cofactor">
    <cofactor evidence="2 3">
        <name>Zn(2+)</name>
        <dbReference type="ChEBI" id="CHEBI:29105"/>
    </cofactor>
    <text evidence="2 3">Binds 1 zinc ion per subunit.</text>
</comment>
<evidence type="ECO:0000256" key="2">
    <source>
        <dbReference type="PROSITE-ProRule" id="PRU01211"/>
    </source>
</evidence>
<dbReference type="MEROPS" id="M12.A21"/>
<dbReference type="GO" id="GO:0004222">
    <property type="term" value="F:metalloendopeptidase activity"/>
    <property type="evidence" value="ECO:0007669"/>
    <property type="project" value="UniProtKB-UniRule"/>
</dbReference>
<dbReference type="SMART" id="SM00235">
    <property type="entry name" value="ZnMc"/>
    <property type="match status" value="1"/>
</dbReference>
<dbReference type="InterPro" id="IPR024079">
    <property type="entry name" value="MetalloPept_cat_dom_sf"/>
</dbReference>
<feature type="binding site" evidence="2">
    <location>
        <position position="117"/>
    </location>
    <ligand>
        <name>Zn(2+)</name>
        <dbReference type="ChEBI" id="CHEBI:29105"/>
        <note>catalytic</note>
    </ligand>
</feature>
<dbReference type="SUPFAM" id="SSF55486">
    <property type="entry name" value="Metalloproteases ('zincins'), catalytic domain"/>
    <property type="match status" value="1"/>
</dbReference>
<dbReference type="PANTHER" id="PTHR10127">
    <property type="entry name" value="DISCOIDIN, CUB, EGF, LAMININ , AND ZINC METALLOPROTEASE DOMAIN CONTAINING"/>
    <property type="match status" value="1"/>
</dbReference>
<dbReference type="GO" id="GO:0008270">
    <property type="term" value="F:zinc ion binding"/>
    <property type="evidence" value="ECO:0007669"/>
    <property type="project" value="UniProtKB-UniRule"/>
</dbReference>
<protein>
    <recommendedName>
        <fullName evidence="3">Metalloendopeptidase</fullName>
        <ecNumber evidence="3">3.4.24.-</ecNumber>
    </recommendedName>
</protein>
<organism evidence="5">
    <name type="scientific">Trichuris suis</name>
    <name type="common">pig whipworm</name>
    <dbReference type="NCBI Taxonomy" id="68888"/>
    <lineage>
        <taxon>Eukaryota</taxon>
        <taxon>Metazoa</taxon>
        <taxon>Ecdysozoa</taxon>
        <taxon>Nematoda</taxon>
        <taxon>Enoplea</taxon>
        <taxon>Dorylaimia</taxon>
        <taxon>Trichinellida</taxon>
        <taxon>Trichuridae</taxon>
        <taxon>Trichuris</taxon>
    </lineage>
</organism>
<feature type="domain" description="Peptidase M12A" evidence="4">
    <location>
        <begin position="1"/>
        <end position="151"/>
    </location>
</feature>
<dbReference type="PANTHER" id="PTHR10127:SF883">
    <property type="entry name" value="ZINC METALLOPROTEINASE NAS-8"/>
    <property type="match status" value="1"/>
</dbReference>
<evidence type="ECO:0000259" key="4">
    <source>
        <dbReference type="PROSITE" id="PS51864"/>
    </source>
</evidence>
<evidence type="ECO:0000256" key="1">
    <source>
        <dbReference type="ARBA" id="ARBA00023157"/>
    </source>
</evidence>
<keyword evidence="2 3" id="KW-0378">Hydrolase</keyword>
<keyword evidence="2 3" id="KW-0479">Metal-binding</keyword>
<gene>
    <name evidence="5" type="ORF">M514_08536</name>
</gene>
<proteinExistence type="predicted"/>